<dbReference type="EC" id="6.3.3.2" evidence="5"/>
<dbReference type="Proteomes" id="UP000297245">
    <property type="component" value="Unassembled WGS sequence"/>
</dbReference>
<evidence type="ECO:0000256" key="5">
    <source>
        <dbReference type="ARBA" id="ARBA00038966"/>
    </source>
</evidence>
<organism evidence="6 7">
    <name type="scientific">Dendrothele bispora (strain CBS 962.96)</name>
    <dbReference type="NCBI Taxonomy" id="1314807"/>
    <lineage>
        <taxon>Eukaryota</taxon>
        <taxon>Fungi</taxon>
        <taxon>Dikarya</taxon>
        <taxon>Basidiomycota</taxon>
        <taxon>Agaricomycotina</taxon>
        <taxon>Agaricomycetes</taxon>
        <taxon>Agaricomycetidae</taxon>
        <taxon>Agaricales</taxon>
        <taxon>Agaricales incertae sedis</taxon>
        <taxon>Dendrothele</taxon>
    </lineage>
</organism>
<dbReference type="Gene3D" id="3.40.50.10420">
    <property type="entry name" value="NagB/RpiA/CoA transferase-like"/>
    <property type="match status" value="1"/>
</dbReference>
<accession>A0A4S8L6R4</accession>
<dbReference type="AlphaFoldDB" id="A0A4S8L6R4"/>
<gene>
    <name evidence="6" type="ORF">K435DRAFT_687700</name>
</gene>
<protein>
    <recommendedName>
        <fullName evidence="5">5-formyltetrahydrofolate cyclo-ligase</fullName>
        <ecNumber evidence="5">6.3.3.2</ecNumber>
    </recommendedName>
</protein>
<proteinExistence type="inferred from homology"/>
<dbReference type="GO" id="GO:0005524">
    <property type="term" value="F:ATP binding"/>
    <property type="evidence" value="ECO:0007669"/>
    <property type="project" value="UniProtKB-KW"/>
</dbReference>
<reference evidence="6 7" key="1">
    <citation type="journal article" date="2019" name="Nat. Ecol. Evol.">
        <title>Megaphylogeny resolves global patterns of mushroom evolution.</title>
        <authorList>
            <person name="Varga T."/>
            <person name="Krizsan K."/>
            <person name="Foldi C."/>
            <person name="Dima B."/>
            <person name="Sanchez-Garcia M."/>
            <person name="Sanchez-Ramirez S."/>
            <person name="Szollosi G.J."/>
            <person name="Szarkandi J.G."/>
            <person name="Papp V."/>
            <person name="Albert L."/>
            <person name="Andreopoulos W."/>
            <person name="Angelini C."/>
            <person name="Antonin V."/>
            <person name="Barry K.W."/>
            <person name="Bougher N.L."/>
            <person name="Buchanan P."/>
            <person name="Buyck B."/>
            <person name="Bense V."/>
            <person name="Catcheside P."/>
            <person name="Chovatia M."/>
            <person name="Cooper J."/>
            <person name="Damon W."/>
            <person name="Desjardin D."/>
            <person name="Finy P."/>
            <person name="Geml J."/>
            <person name="Haridas S."/>
            <person name="Hughes K."/>
            <person name="Justo A."/>
            <person name="Karasinski D."/>
            <person name="Kautmanova I."/>
            <person name="Kiss B."/>
            <person name="Kocsube S."/>
            <person name="Kotiranta H."/>
            <person name="LaButti K.M."/>
            <person name="Lechner B.E."/>
            <person name="Liimatainen K."/>
            <person name="Lipzen A."/>
            <person name="Lukacs Z."/>
            <person name="Mihaltcheva S."/>
            <person name="Morgado L.N."/>
            <person name="Niskanen T."/>
            <person name="Noordeloos M.E."/>
            <person name="Ohm R.A."/>
            <person name="Ortiz-Santana B."/>
            <person name="Ovrebo C."/>
            <person name="Racz N."/>
            <person name="Riley R."/>
            <person name="Savchenko A."/>
            <person name="Shiryaev A."/>
            <person name="Soop K."/>
            <person name="Spirin V."/>
            <person name="Szebenyi C."/>
            <person name="Tomsovsky M."/>
            <person name="Tulloss R.E."/>
            <person name="Uehling J."/>
            <person name="Grigoriev I.V."/>
            <person name="Vagvolgyi C."/>
            <person name="Papp T."/>
            <person name="Martin F.M."/>
            <person name="Miettinen O."/>
            <person name="Hibbett D.S."/>
            <person name="Nagy L.G."/>
        </authorList>
    </citation>
    <scope>NUCLEOTIDE SEQUENCE [LARGE SCALE GENOMIC DNA]</scope>
    <source>
        <strain evidence="6 7">CBS 962.96</strain>
    </source>
</reference>
<dbReference type="GO" id="GO:0009396">
    <property type="term" value="P:folic acid-containing compound biosynthetic process"/>
    <property type="evidence" value="ECO:0007669"/>
    <property type="project" value="TreeGrafter"/>
</dbReference>
<dbReference type="SUPFAM" id="SSF100950">
    <property type="entry name" value="NagB/RpiA/CoA transferase-like"/>
    <property type="match status" value="1"/>
</dbReference>
<evidence type="ECO:0000256" key="4">
    <source>
        <dbReference type="ARBA" id="ARBA00036539"/>
    </source>
</evidence>
<evidence type="ECO:0000313" key="6">
    <source>
        <dbReference type="EMBL" id="THU84336.1"/>
    </source>
</evidence>
<evidence type="ECO:0000256" key="1">
    <source>
        <dbReference type="ARBA" id="ARBA00010638"/>
    </source>
</evidence>
<dbReference type="PANTHER" id="PTHR23407">
    <property type="entry name" value="ATPASE INHIBITOR/5-FORMYLTETRAHYDROFOLATE CYCLO-LIGASE"/>
    <property type="match status" value="1"/>
</dbReference>
<dbReference type="InterPro" id="IPR037171">
    <property type="entry name" value="NagB/RpiA_transferase-like"/>
</dbReference>
<evidence type="ECO:0000313" key="7">
    <source>
        <dbReference type="Proteomes" id="UP000297245"/>
    </source>
</evidence>
<dbReference type="EMBL" id="ML179605">
    <property type="protein sequence ID" value="THU84336.1"/>
    <property type="molecule type" value="Genomic_DNA"/>
</dbReference>
<keyword evidence="3" id="KW-0067">ATP-binding</keyword>
<dbReference type="InterPro" id="IPR024185">
    <property type="entry name" value="FTHF_cligase-like_sf"/>
</dbReference>
<comment type="similarity">
    <text evidence="1">Belongs to the 5-formyltetrahydrofolate cyclo-ligase family.</text>
</comment>
<evidence type="ECO:0000256" key="3">
    <source>
        <dbReference type="ARBA" id="ARBA00022840"/>
    </source>
</evidence>
<dbReference type="Pfam" id="PF01812">
    <property type="entry name" value="5-FTHF_cyc-lig"/>
    <property type="match status" value="1"/>
</dbReference>
<dbReference type="GO" id="GO:0035999">
    <property type="term" value="P:tetrahydrofolate interconversion"/>
    <property type="evidence" value="ECO:0007669"/>
    <property type="project" value="TreeGrafter"/>
</dbReference>
<sequence length="169" mass="19141">YLNMLTGELDTLPIVKEILKSGAFFKKPSLSPKLTSVWKGKMDFLQVYDQDDLQLLPAGIWGIREPGAEYNDVKRTNGTSLRTDTYNLAFDRSMVKFGHGKGYYDRYITSYNATGPASFAWYLLLLALREQLLDNATSTNGLVLKGEYDWTMDIIITPDEVLHVNSTKD</sequence>
<feature type="non-terminal residue" evidence="6">
    <location>
        <position position="1"/>
    </location>
</feature>
<dbReference type="InterPro" id="IPR002698">
    <property type="entry name" value="FTHF_cligase"/>
</dbReference>
<comment type="catalytic activity">
    <reaction evidence="4">
        <text>(6S)-5-formyl-5,6,7,8-tetrahydrofolate + ATP = (6R)-5,10-methenyltetrahydrofolate + ADP + phosphate</text>
        <dbReference type="Rhea" id="RHEA:10488"/>
        <dbReference type="ChEBI" id="CHEBI:30616"/>
        <dbReference type="ChEBI" id="CHEBI:43474"/>
        <dbReference type="ChEBI" id="CHEBI:57455"/>
        <dbReference type="ChEBI" id="CHEBI:57457"/>
        <dbReference type="ChEBI" id="CHEBI:456216"/>
        <dbReference type="EC" id="6.3.3.2"/>
    </reaction>
</comment>
<keyword evidence="7" id="KW-1185">Reference proteome</keyword>
<dbReference type="GO" id="GO:0030272">
    <property type="term" value="F:5-formyltetrahydrofolate cyclo-ligase activity"/>
    <property type="evidence" value="ECO:0007669"/>
    <property type="project" value="UniProtKB-EC"/>
</dbReference>
<dbReference type="PANTHER" id="PTHR23407:SF1">
    <property type="entry name" value="5-FORMYLTETRAHYDROFOLATE CYCLO-LIGASE"/>
    <property type="match status" value="1"/>
</dbReference>
<dbReference type="OrthoDB" id="2015992at2759"/>
<evidence type="ECO:0000256" key="2">
    <source>
        <dbReference type="ARBA" id="ARBA00022741"/>
    </source>
</evidence>
<keyword evidence="2" id="KW-0547">Nucleotide-binding</keyword>
<name>A0A4S8L6R4_DENBC</name>
<dbReference type="PIRSF" id="PIRSF006806">
    <property type="entry name" value="FTHF_cligase"/>
    <property type="match status" value="1"/>
</dbReference>